<evidence type="ECO:0000313" key="1">
    <source>
        <dbReference type="EMBL" id="CUX77151.1"/>
    </source>
</evidence>
<gene>
    <name evidence="1" type="ORF">CHITON_0372</name>
</gene>
<dbReference type="Gene3D" id="1.10.8.60">
    <property type="match status" value="1"/>
</dbReference>
<proteinExistence type="predicted"/>
<reference evidence="2" key="1">
    <citation type="submission" date="2016-01" db="EMBL/GenBank/DDBJ databases">
        <authorList>
            <person name="Vorgias C.E."/>
        </authorList>
    </citation>
    <scope>NUCLEOTIDE SEQUENCE [LARGE SCALE GENOMIC DNA]</scope>
</reference>
<accession>A0A160VU35</accession>
<dbReference type="GeneID" id="70784473"/>
<dbReference type="EMBL" id="LN999010">
    <property type="protein sequence ID" value="CUX77151.1"/>
    <property type="molecule type" value="Genomic_DNA"/>
</dbReference>
<dbReference type="Proteomes" id="UP000093069">
    <property type="component" value="Chromosome I"/>
</dbReference>
<dbReference type="STRING" id="54262.CHITON_0372"/>
<name>A0A160VU35_9EURY</name>
<protein>
    <submittedName>
        <fullName evidence="1">Uncharacterized protein</fullName>
    </submittedName>
</protein>
<dbReference type="AlphaFoldDB" id="A0A160VU35"/>
<dbReference type="RefSeq" id="WP_231963838.1">
    <property type="nucleotide sequence ID" value="NZ_CP015193.1"/>
</dbReference>
<organism evidence="1 2">
    <name type="scientific">Thermococcus chitonophagus</name>
    <dbReference type="NCBI Taxonomy" id="54262"/>
    <lineage>
        <taxon>Archaea</taxon>
        <taxon>Methanobacteriati</taxon>
        <taxon>Methanobacteriota</taxon>
        <taxon>Thermococci</taxon>
        <taxon>Thermococcales</taxon>
        <taxon>Thermococcaceae</taxon>
        <taxon>Thermococcus</taxon>
    </lineage>
</organism>
<dbReference type="KEGG" id="tch:CHITON_0372"/>
<evidence type="ECO:0000313" key="2">
    <source>
        <dbReference type="Proteomes" id="UP000093069"/>
    </source>
</evidence>
<sequence length="58" mass="6845">MIQNHPFWKALCRNQAESYDSLRKGFEELNLEVPEEEIREAVEELDGIVGWLTLYGYN</sequence>